<accession>A0A821XRW8</accession>
<comment type="caution">
    <text evidence="1">The sequence shown here is derived from an EMBL/GenBank/DDBJ whole genome shotgun (WGS) entry which is preliminary data.</text>
</comment>
<dbReference type="OrthoDB" id="8058536at2759"/>
<gene>
    <name evidence="1" type="ORF">PMACD_LOCUS15217</name>
</gene>
<sequence>MHLSVPKMAVYCVGIGVLHSNYNIVQKTKLTPESSMFTGECLGLVKAIEYILLLKLQKTVILTDSLSSLNALARFPLALHYQFPVISEIRNL</sequence>
<evidence type="ECO:0008006" key="3">
    <source>
        <dbReference type="Google" id="ProtNLM"/>
    </source>
</evidence>
<dbReference type="AlphaFoldDB" id="A0A821XRW8"/>
<reference evidence="1" key="1">
    <citation type="submission" date="2021-02" db="EMBL/GenBank/DDBJ databases">
        <authorList>
            <person name="Steward A R."/>
        </authorList>
    </citation>
    <scope>NUCLEOTIDE SEQUENCE</scope>
</reference>
<keyword evidence="2" id="KW-1185">Reference proteome</keyword>
<dbReference type="InterPro" id="IPR012337">
    <property type="entry name" value="RNaseH-like_sf"/>
</dbReference>
<evidence type="ECO:0000313" key="1">
    <source>
        <dbReference type="EMBL" id="CAF4946440.1"/>
    </source>
</evidence>
<proteinExistence type="predicted"/>
<evidence type="ECO:0000313" key="2">
    <source>
        <dbReference type="Proteomes" id="UP000663880"/>
    </source>
</evidence>
<dbReference type="EMBL" id="CAJOBZ010000070">
    <property type="protein sequence ID" value="CAF4946440.1"/>
    <property type="molecule type" value="Genomic_DNA"/>
</dbReference>
<protein>
    <recommendedName>
        <fullName evidence="3">RNase H type-1 domain-containing protein</fullName>
    </recommendedName>
</protein>
<dbReference type="SUPFAM" id="SSF53098">
    <property type="entry name" value="Ribonuclease H-like"/>
    <property type="match status" value="1"/>
</dbReference>
<dbReference type="Proteomes" id="UP000663880">
    <property type="component" value="Unassembled WGS sequence"/>
</dbReference>
<name>A0A821XRW8_9NEOP</name>
<organism evidence="1 2">
    <name type="scientific">Pieris macdunnoughi</name>
    <dbReference type="NCBI Taxonomy" id="345717"/>
    <lineage>
        <taxon>Eukaryota</taxon>
        <taxon>Metazoa</taxon>
        <taxon>Ecdysozoa</taxon>
        <taxon>Arthropoda</taxon>
        <taxon>Hexapoda</taxon>
        <taxon>Insecta</taxon>
        <taxon>Pterygota</taxon>
        <taxon>Neoptera</taxon>
        <taxon>Endopterygota</taxon>
        <taxon>Lepidoptera</taxon>
        <taxon>Glossata</taxon>
        <taxon>Ditrysia</taxon>
        <taxon>Papilionoidea</taxon>
        <taxon>Pieridae</taxon>
        <taxon>Pierinae</taxon>
        <taxon>Pieris</taxon>
    </lineage>
</organism>